<organism evidence="1 2">
    <name type="scientific">Desulfovibrio psychrotolerans</name>
    <dbReference type="NCBI Taxonomy" id="415242"/>
    <lineage>
        <taxon>Bacteria</taxon>
        <taxon>Pseudomonadati</taxon>
        <taxon>Thermodesulfobacteriota</taxon>
        <taxon>Desulfovibrionia</taxon>
        <taxon>Desulfovibrionales</taxon>
        <taxon>Desulfovibrionaceae</taxon>
        <taxon>Desulfovibrio</taxon>
    </lineage>
</organism>
<dbReference type="Gene3D" id="3.40.50.150">
    <property type="entry name" value="Vaccinia Virus protein VP39"/>
    <property type="match status" value="1"/>
</dbReference>
<dbReference type="PANTHER" id="PTHR14614">
    <property type="entry name" value="HEPATOCELLULAR CARCINOMA-ASSOCIATED ANTIGEN"/>
    <property type="match status" value="1"/>
</dbReference>
<dbReference type="AlphaFoldDB" id="A0A7J0BPS4"/>
<protein>
    <submittedName>
        <fullName evidence="1">Methyltransferase</fullName>
    </submittedName>
</protein>
<reference evidence="1 2" key="1">
    <citation type="submission" date="2020-05" db="EMBL/GenBank/DDBJ databases">
        <title>Draft genome sequence of Desulfovibrio psychrotolerans JS1T.</title>
        <authorList>
            <person name="Ueno A."/>
            <person name="Tamazawa S."/>
            <person name="Tamamura S."/>
            <person name="Murakami T."/>
            <person name="Kiyama T."/>
            <person name="Inomata H."/>
            <person name="Amano Y."/>
            <person name="Miyakawa K."/>
            <person name="Tamaki H."/>
            <person name="Naganuma T."/>
            <person name="Kaneko K."/>
        </authorList>
    </citation>
    <scope>NUCLEOTIDE SEQUENCE [LARGE SCALE GENOMIC DNA]</scope>
    <source>
        <strain evidence="1 2">JS1</strain>
    </source>
</reference>
<sequence>MQYRLDAPLDELLDMARQRFSVEFEQLAVGDIRLEILQVQNMREYLDQLIPTLREDALKAMPLWAKIWPASIMLGHFLRHLSAEGKSLLEIGAGCGVSGLIAAAHGFSEVFITDINEDALLFARINALRNDLGDRVTVCRMDIAETRLNRTFDYIAGAEVLYLESLHRALVKCLRHHLAPGPSSEALLAKDYRRKAKKFFKLAEREFQMQERTVGTKITEADSVGADDAATPQTTRSLFTIHRLRAK</sequence>
<dbReference type="CDD" id="cd02440">
    <property type="entry name" value="AdoMet_MTases"/>
    <property type="match status" value="1"/>
</dbReference>
<dbReference type="Pfam" id="PF10294">
    <property type="entry name" value="Methyltransf_16"/>
    <property type="match status" value="1"/>
</dbReference>
<keyword evidence="1" id="KW-0489">Methyltransferase</keyword>
<dbReference type="Proteomes" id="UP000503820">
    <property type="component" value="Unassembled WGS sequence"/>
</dbReference>
<dbReference type="RefSeq" id="WP_243451217.1">
    <property type="nucleotide sequence ID" value="NZ_BLVP01000001.1"/>
</dbReference>
<keyword evidence="1" id="KW-0808">Transferase</keyword>
<dbReference type="InterPro" id="IPR029063">
    <property type="entry name" value="SAM-dependent_MTases_sf"/>
</dbReference>
<dbReference type="EMBL" id="BLVP01000001">
    <property type="protein sequence ID" value="GFM35707.1"/>
    <property type="molecule type" value="Genomic_DNA"/>
</dbReference>
<dbReference type="SUPFAM" id="SSF53335">
    <property type="entry name" value="S-adenosyl-L-methionine-dependent methyltransferases"/>
    <property type="match status" value="1"/>
</dbReference>
<dbReference type="GO" id="GO:0008168">
    <property type="term" value="F:methyltransferase activity"/>
    <property type="evidence" value="ECO:0007669"/>
    <property type="project" value="UniProtKB-KW"/>
</dbReference>
<gene>
    <name evidence="1" type="ORF">DSM19430T_03910</name>
</gene>
<accession>A0A7J0BPS4</accession>
<evidence type="ECO:0000313" key="1">
    <source>
        <dbReference type="EMBL" id="GFM35707.1"/>
    </source>
</evidence>
<evidence type="ECO:0000313" key="2">
    <source>
        <dbReference type="Proteomes" id="UP000503820"/>
    </source>
</evidence>
<name>A0A7J0BPS4_9BACT</name>
<dbReference type="InterPro" id="IPR019410">
    <property type="entry name" value="Methyltransf_16"/>
</dbReference>
<dbReference type="GO" id="GO:0032259">
    <property type="term" value="P:methylation"/>
    <property type="evidence" value="ECO:0007669"/>
    <property type="project" value="UniProtKB-KW"/>
</dbReference>
<comment type="caution">
    <text evidence="1">The sequence shown here is derived from an EMBL/GenBank/DDBJ whole genome shotgun (WGS) entry which is preliminary data.</text>
</comment>
<proteinExistence type="predicted"/>
<keyword evidence="2" id="KW-1185">Reference proteome</keyword>